<keyword evidence="7" id="KW-0503">Monooxygenase</keyword>
<keyword evidence="8" id="KW-1133">Transmembrane helix</keyword>
<evidence type="ECO:0000256" key="6">
    <source>
        <dbReference type="ARBA" id="ARBA00023004"/>
    </source>
</evidence>
<evidence type="ECO:0000256" key="5">
    <source>
        <dbReference type="ARBA" id="ARBA00023002"/>
    </source>
</evidence>
<name>A0ABQ0L0B5_MYCCL</name>
<evidence type="ECO:0000256" key="8">
    <source>
        <dbReference type="SAM" id="Phobius"/>
    </source>
</evidence>
<dbReference type="InterPro" id="IPR050121">
    <property type="entry name" value="Cytochrome_P450_monoxygenase"/>
</dbReference>
<evidence type="ECO:0000256" key="3">
    <source>
        <dbReference type="ARBA" id="ARBA00010617"/>
    </source>
</evidence>
<dbReference type="InterPro" id="IPR002401">
    <property type="entry name" value="Cyt_P450_E_grp-I"/>
</dbReference>
<feature type="transmembrane region" description="Helical" evidence="8">
    <location>
        <begin position="244"/>
        <end position="263"/>
    </location>
</feature>
<dbReference type="InterPro" id="IPR036396">
    <property type="entry name" value="Cyt_P450_sf"/>
</dbReference>
<evidence type="ECO:0000256" key="4">
    <source>
        <dbReference type="ARBA" id="ARBA00022723"/>
    </source>
</evidence>
<dbReference type="PANTHER" id="PTHR24305:SF187">
    <property type="entry name" value="P450, PUTATIVE (EUROFUNG)-RELATED"/>
    <property type="match status" value="1"/>
</dbReference>
<comment type="pathway">
    <text evidence="2">Secondary metabolite biosynthesis.</text>
</comment>
<dbReference type="InterPro" id="IPR001128">
    <property type="entry name" value="Cyt_P450"/>
</dbReference>
<dbReference type="Proteomes" id="UP000815677">
    <property type="component" value="Unassembled WGS sequence"/>
</dbReference>
<evidence type="ECO:0008006" key="11">
    <source>
        <dbReference type="Google" id="ProtNLM"/>
    </source>
</evidence>
<dbReference type="PRINTS" id="PR00385">
    <property type="entry name" value="P450"/>
</dbReference>
<dbReference type="SUPFAM" id="SSF48264">
    <property type="entry name" value="Cytochrome P450"/>
    <property type="match status" value="1"/>
</dbReference>
<sequence length="736" mass="81734">MCFRNDTPYRQTRGNEFDSESCLSPAFEDLAAAADGRGRRLPRPVFPFRRPSQALLILTLKADPPHVSASCRSSSDLPIDLGLALRITSAIHARLLPHSLERLVASWSPDGTTLFQRGQPFSADGCEDQSSARVVLPRTPDDAVANSPDPIISSSPYRLVSSQCDDEAKLHGKEDHTGPCARKERIMALHQLVPPAMVLGIANHVYFHHFEPKTAHYPLLLVAIQPFLIAYLRSPLGITFTNILVASTILITTLLSSIVIYRLGPWHPLAHIPGPTLAKVSKWWAVRMLVKGDKYLVMKELHDKYGDFVRTGPNEVSIIHADAIRAVLGTGGFQKGPYYEPFSDSHLPSRSLLNLRGDAHANRRKIWNRGMSSESLKGYEGILADRVQIMLDQFDRFVQQGSGKGMVDMAAWCSYLTFDFMGDMAFGGGFDMLRDGEDRGGIFSIIKIGIKATAIIAQIPWIAPTVDLIPGLNSVMNALRNFAYSSASNRVKSGPKVNKDLWYHLMDEDGHEKVKPTMPEVLVDGVLAIVAGSDTSAFALSYFFWTMLTNPDVFARVKAEVDSVYPDPEAILRSERQNDLKFLNACLQETLRLFPPVPTGGSREIPTGDPKLIAGKLIPQHTNVSLPAYVIHRSPKHFFPAPDTFDPDRWLRERKDSSEVLNQSVLLTFSYGAANCAAKHLAWRELIMATSALVRRYDMRFVPGKESGEEGKKWIETLGDIYVTETGKLMVEISSR</sequence>
<keyword evidence="8" id="KW-0472">Membrane</keyword>
<dbReference type="Gene3D" id="1.10.630.10">
    <property type="entry name" value="Cytochrome P450"/>
    <property type="match status" value="1"/>
</dbReference>
<evidence type="ECO:0000256" key="1">
    <source>
        <dbReference type="ARBA" id="ARBA00001971"/>
    </source>
</evidence>
<keyword evidence="8" id="KW-0812">Transmembrane</keyword>
<dbReference type="PANTHER" id="PTHR24305">
    <property type="entry name" value="CYTOCHROME P450"/>
    <property type="match status" value="1"/>
</dbReference>
<dbReference type="EMBL" id="DF839781">
    <property type="protein sequence ID" value="GAT44523.1"/>
    <property type="molecule type" value="Genomic_DNA"/>
</dbReference>
<protein>
    <recommendedName>
        <fullName evidence="11">Cytochrome P450</fullName>
    </recommendedName>
</protein>
<organism evidence="9 10">
    <name type="scientific">Mycena chlorophos</name>
    <name type="common">Agaric fungus</name>
    <name type="synonym">Agaricus chlorophos</name>
    <dbReference type="NCBI Taxonomy" id="658473"/>
    <lineage>
        <taxon>Eukaryota</taxon>
        <taxon>Fungi</taxon>
        <taxon>Dikarya</taxon>
        <taxon>Basidiomycota</taxon>
        <taxon>Agaricomycotina</taxon>
        <taxon>Agaricomycetes</taxon>
        <taxon>Agaricomycetidae</taxon>
        <taxon>Agaricales</taxon>
        <taxon>Marasmiineae</taxon>
        <taxon>Mycenaceae</taxon>
        <taxon>Mycena</taxon>
    </lineage>
</organism>
<gene>
    <name evidence="9" type="ORF">MCHLO_02138</name>
</gene>
<reference evidence="9" key="1">
    <citation type="submission" date="2014-09" db="EMBL/GenBank/DDBJ databases">
        <title>Genome sequence of the luminous mushroom Mycena chlorophos for searching fungal bioluminescence genes.</title>
        <authorList>
            <person name="Tanaka Y."/>
            <person name="Kasuga D."/>
            <person name="Oba Y."/>
            <person name="Hase S."/>
            <person name="Sato K."/>
            <person name="Oba Y."/>
            <person name="Sakakibara Y."/>
        </authorList>
    </citation>
    <scope>NUCLEOTIDE SEQUENCE</scope>
</reference>
<feature type="transmembrane region" description="Helical" evidence="8">
    <location>
        <begin position="215"/>
        <end position="232"/>
    </location>
</feature>
<keyword evidence="5" id="KW-0560">Oxidoreductase</keyword>
<keyword evidence="4" id="KW-0479">Metal-binding</keyword>
<evidence type="ECO:0000256" key="2">
    <source>
        <dbReference type="ARBA" id="ARBA00005179"/>
    </source>
</evidence>
<dbReference type="Pfam" id="PF00067">
    <property type="entry name" value="p450"/>
    <property type="match status" value="1"/>
</dbReference>
<evidence type="ECO:0000313" key="9">
    <source>
        <dbReference type="EMBL" id="GAT44523.1"/>
    </source>
</evidence>
<comment type="similarity">
    <text evidence="3">Belongs to the cytochrome P450 family.</text>
</comment>
<comment type="cofactor">
    <cofactor evidence="1">
        <name>heme</name>
        <dbReference type="ChEBI" id="CHEBI:30413"/>
    </cofactor>
</comment>
<dbReference type="PRINTS" id="PR00463">
    <property type="entry name" value="EP450I"/>
</dbReference>
<evidence type="ECO:0000256" key="7">
    <source>
        <dbReference type="ARBA" id="ARBA00023033"/>
    </source>
</evidence>
<keyword evidence="10" id="KW-1185">Reference proteome</keyword>
<evidence type="ECO:0000313" key="10">
    <source>
        <dbReference type="Proteomes" id="UP000815677"/>
    </source>
</evidence>
<feature type="transmembrane region" description="Helical" evidence="8">
    <location>
        <begin position="192"/>
        <end position="209"/>
    </location>
</feature>
<keyword evidence="6" id="KW-0408">Iron</keyword>
<accession>A0ABQ0L0B5</accession>
<dbReference type="CDD" id="cd11061">
    <property type="entry name" value="CYP67-like"/>
    <property type="match status" value="1"/>
</dbReference>
<proteinExistence type="inferred from homology"/>